<dbReference type="EMBL" id="CP002363">
    <property type="protein sequence ID" value="ADV65613.1"/>
    <property type="molecule type" value="Genomic_DNA"/>
</dbReference>
<dbReference type="OrthoDB" id="19261at2157"/>
<sequence length="156" mass="17005" precursor="true">MDPVDASIYIAVAALTASILALAVSVKAYGTASRAIRAAVLLKGSGKEVIVKPRKRYIAFSLVCDKPVDKGVLEDAFTRLYTEYFGKSTLQKASPQLILFLEDKQAGVLRTSHLYRDHTVAVLGALKHVGDSKCVVIPLKTCGSLRKCREAVERKR</sequence>
<dbReference type="AlphaFoldDB" id="E8R7E8"/>
<reference evidence="4 5" key="2">
    <citation type="journal article" date="2011" name="Stand. Genomic Sci.">
        <title>Complete genome sequence of Desulfurococcus mucosus type strain (O7/1).</title>
        <authorList>
            <person name="Wirth R."/>
            <person name="Chertkov O."/>
            <person name="Held B."/>
            <person name="Lapidus A."/>
            <person name="Nolan M."/>
            <person name="Lucas S."/>
            <person name="Hammon N."/>
            <person name="Deshpande S."/>
            <person name="Cheng J.F."/>
            <person name="Tapia R."/>
            <person name="Han C."/>
            <person name="Goodwin L."/>
            <person name="Pitluck S."/>
            <person name="Liolios K."/>
            <person name="Ioanna P."/>
            <person name="Ivanova N."/>
            <person name="Mavromatis K."/>
            <person name="Mikhailova N."/>
            <person name="Pati A."/>
            <person name="Chen A."/>
            <person name="Palaniappan K."/>
            <person name="Land M."/>
            <person name="Hauser L."/>
            <person name="Chang Y.J."/>
            <person name="Jeffries C.D."/>
            <person name="Bilek Y."/>
            <person name="Hader T."/>
            <person name="Rohde M."/>
            <person name="Spring S."/>
            <person name="Sikorski J."/>
            <person name="Goker M."/>
            <person name="Woyke T."/>
            <person name="Bristow J."/>
            <person name="Eisen J.A."/>
            <person name="Markowitz V."/>
            <person name="Hugenholtz P."/>
            <person name="Kyrpides N.C."/>
            <person name="Klenk H.P."/>
        </authorList>
    </citation>
    <scope>NUCLEOTIDE SEQUENCE [LARGE SCALE GENOMIC DNA]</scope>
    <source>
        <strain evidence="5">ATCC 35584 / DSM 2162 / JCM 9187 / O7/1</strain>
    </source>
</reference>
<reference evidence="5" key="1">
    <citation type="submission" date="2010-11" db="EMBL/GenBank/DDBJ databases">
        <title>The complete genome of Desulfurococcus mucosus DSM 2162.</title>
        <authorList>
            <consortium name="US DOE Joint Genome Institute (JGI-PGF)"/>
            <person name="Lucas S."/>
            <person name="Copeland A."/>
            <person name="Lapidus A."/>
            <person name="Bruce D."/>
            <person name="Goodwin L."/>
            <person name="Pitluck S."/>
            <person name="Kyrpides N."/>
            <person name="Mavromatis K."/>
            <person name="Pagani I."/>
            <person name="Ivanova N."/>
            <person name="Ovchinnikova G."/>
            <person name="Chertkov O."/>
            <person name="Held B."/>
            <person name="Brettin T."/>
            <person name="Detter J.C."/>
            <person name="Tapia R."/>
            <person name="Han C."/>
            <person name="Land M."/>
            <person name="Hauser L."/>
            <person name="Markowitz V."/>
            <person name="Cheng J.-F."/>
            <person name="Hugenholtz P."/>
            <person name="Woyke T."/>
            <person name="Wu D."/>
            <person name="Wirth R."/>
            <person name="Bilek Y."/>
            <person name="Hader T."/>
            <person name="Klenk H.-P."/>
            <person name="Eisen J.A."/>
        </authorList>
    </citation>
    <scope>NUCLEOTIDE SEQUENCE [LARGE SCALE GENOMIC DNA]</scope>
    <source>
        <strain evidence="5">ATCC 35584 / DSM 2162 / JCM 9187 / O7/1</strain>
    </source>
</reference>
<dbReference type="eggNOG" id="arCOG01365">
    <property type="taxonomic scope" value="Archaea"/>
</dbReference>
<evidence type="ECO:0000256" key="3">
    <source>
        <dbReference type="SAM" id="Phobius"/>
    </source>
</evidence>
<keyword evidence="1 2" id="KW-0819">tRNA processing</keyword>
<comment type="catalytic activity">
    <reaction evidence="2">
        <text>Endonucleolytic cleavage of RNA, removing 5'-extranucleotides from tRNA precursor.</text>
        <dbReference type="EC" id="3.1.26.5"/>
    </reaction>
</comment>
<evidence type="ECO:0000256" key="1">
    <source>
        <dbReference type="ARBA" id="ARBA00022694"/>
    </source>
</evidence>
<dbReference type="KEGG" id="dmu:Desmu_1319"/>
<comment type="subcellular location">
    <subcellularLocation>
        <location evidence="2">Cytoplasm</location>
    </subcellularLocation>
</comment>
<keyword evidence="2" id="KW-0540">Nuclease</keyword>
<dbReference type="HOGENOM" id="CLU_133054_0_0_2"/>
<keyword evidence="3" id="KW-0812">Transmembrane</keyword>
<dbReference type="Pfam" id="PF01900">
    <property type="entry name" value="RNase_P_Rpp14"/>
    <property type="match status" value="1"/>
</dbReference>
<dbReference type="GO" id="GO:0001682">
    <property type="term" value="P:tRNA 5'-leader removal"/>
    <property type="evidence" value="ECO:0007669"/>
    <property type="project" value="UniProtKB-UniRule"/>
</dbReference>
<keyword evidence="3" id="KW-1133">Transmembrane helix</keyword>
<protein>
    <recommendedName>
        <fullName evidence="2">Ribonuclease P protein component 2</fullName>
        <shortName evidence="2">RNase P component 2</shortName>
        <ecNumber evidence="2">3.1.26.5</ecNumber>
    </recommendedName>
    <alternativeName>
        <fullName evidence="2">Pop5</fullName>
    </alternativeName>
</protein>
<dbReference type="STRING" id="765177.Desmu_1319"/>
<evidence type="ECO:0000313" key="5">
    <source>
        <dbReference type="Proteomes" id="UP000001068"/>
    </source>
</evidence>
<keyword evidence="3" id="KW-0472">Membrane</keyword>
<gene>
    <name evidence="2" type="primary">rnp2</name>
    <name evidence="4" type="ordered locus">Desmu_1319</name>
</gene>
<keyword evidence="5" id="KW-1185">Reference proteome</keyword>
<dbReference type="GeneID" id="10154045"/>
<dbReference type="GO" id="GO:0004526">
    <property type="term" value="F:ribonuclease P activity"/>
    <property type="evidence" value="ECO:0007669"/>
    <property type="project" value="UniProtKB-UniRule"/>
</dbReference>
<dbReference type="Gene3D" id="3.30.70.3250">
    <property type="entry name" value="Ribonuclease P, Pop5 subunit"/>
    <property type="match status" value="1"/>
</dbReference>
<dbReference type="EC" id="3.1.26.5" evidence="2"/>
<organism evidence="4 5">
    <name type="scientific">Desulfurococcus mucosus (strain ATCC 35584 / DSM 2162 / JCM 9187 / O7/1)</name>
    <dbReference type="NCBI Taxonomy" id="765177"/>
    <lineage>
        <taxon>Archaea</taxon>
        <taxon>Thermoproteota</taxon>
        <taxon>Thermoprotei</taxon>
        <taxon>Desulfurococcales</taxon>
        <taxon>Desulfurococcaceae</taxon>
        <taxon>Desulfurococcus</taxon>
    </lineage>
</organism>
<dbReference type="GO" id="GO:0005737">
    <property type="term" value="C:cytoplasm"/>
    <property type="evidence" value="ECO:0007669"/>
    <property type="project" value="UniProtKB-SubCell"/>
</dbReference>
<keyword evidence="2" id="KW-0963">Cytoplasm</keyword>
<evidence type="ECO:0000256" key="2">
    <source>
        <dbReference type="HAMAP-Rule" id="MF_00755"/>
    </source>
</evidence>
<dbReference type="SUPFAM" id="SSF160350">
    <property type="entry name" value="Rnp2-like"/>
    <property type="match status" value="1"/>
</dbReference>
<dbReference type="InterPro" id="IPR002759">
    <property type="entry name" value="Pop5/Rpp14/Rnp2-like"/>
</dbReference>
<dbReference type="InterPro" id="IPR038085">
    <property type="entry name" value="Rnp2-like_sf"/>
</dbReference>
<dbReference type="RefSeq" id="WP_013562835.1">
    <property type="nucleotide sequence ID" value="NC_014961.1"/>
</dbReference>
<evidence type="ECO:0000313" key="4">
    <source>
        <dbReference type="EMBL" id="ADV65613.1"/>
    </source>
</evidence>
<dbReference type="HAMAP" id="MF_00755">
    <property type="entry name" value="RNase_P_2"/>
    <property type="match status" value="1"/>
</dbReference>
<comment type="function">
    <text evidence="2">Part of ribonuclease P, a protein complex that generates mature tRNA molecules by cleaving their 5'-ends.</text>
</comment>
<feature type="transmembrane region" description="Helical" evidence="3">
    <location>
        <begin position="6"/>
        <end position="26"/>
    </location>
</feature>
<dbReference type="GO" id="GO:0030677">
    <property type="term" value="C:ribonuclease P complex"/>
    <property type="evidence" value="ECO:0007669"/>
    <property type="project" value="UniProtKB-UniRule"/>
</dbReference>
<comment type="subunit">
    <text evidence="2">Consists of a catalytic RNA component and at least 4-5 protein subunits.</text>
</comment>
<accession>E8R7E8</accession>
<keyword evidence="2" id="KW-0255">Endonuclease</keyword>
<proteinExistence type="inferred from homology"/>
<dbReference type="Proteomes" id="UP000001068">
    <property type="component" value="Chromosome"/>
</dbReference>
<comment type="similarity">
    <text evidence="2">Belongs to the eukaryotic/archaeal RNase P protein component 2 family.</text>
</comment>
<keyword evidence="2" id="KW-0378">Hydrolase</keyword>
<name>E8R7E8_DESM0</name>